<sequence length="130" mass="14529">MTLTRTDRILAAIDIALPIASEVARAPLARQVIKGINHGMNIYAAYESASDYQKAKELDPEIFARYSAKTGIKEERLGIVSGKQMIKLGKGAEAIRNKKLLEEISEEVAREKTKPQLKIAASDYYNYEAW</sequence>
<name>A0A7V1EHT8_UNCW3</name>
<dbReference type="AlphaFoldDB" id="A0A7V1EHT8"/>
<comment type="caution">
    <text evidence="1">The sequence shown here is derived from an EMBL/GenBank/DDBJ whole genome shotgun (WGS) entry which is preliminary data.</text>
</comment>
<accession>A0A7V1EHT8</accession>
<dbReference type="EMBL" id="DSKY01000014">
    <property type="protein sequence ID" value="HDY58890.1"/>
    <property type="molecule type" value="Genomic_DNA"/>
</dbReference>
<organism evidence="1">
    <name type="scientific">candidate division WOR-3 bacterium</name>
    <dbReference type="NCBI Taxonomy" id="2052148"/>
    <lineage>
        <taxon>Bacteria</taxon>
        <taxon>Bacteria division WOR-3</taxon>
    </lineage>
</organism>
<evidence type="ECO:0000313" key="1">
    <source>
        <dbReference type="EMBL" id="HDY58890.1"/>
    </source>
</evidence>
<reference evidence="1" key="1">
    <citation type="journal article" date="2020" name="mSystems">
        <title>Genome- and Community-Level Interaction Insights into Carbon Utilization and Element Cycling Functions of Hydrothermarchaeota in Hydrothermal Sediment.</title>
        <authorList>
            <person name="Zhou Z."/>
            <person name="Liu Y."/>
            <person name="Xu W."/>
            <person name="Pan J."/>
            <person name="Luo Z.H."/>
            <person name="Li M."/>
        </authorList>
    </citation>
    <scope>NUCLEOTIDE SEQUENCE [LARGE SCALE GENOMIC DNA]</scope>
    <source>
        <strain evidence="1">SpSt-258</strain>
    </source>
</reference>
<protein>
    <submittedName>
        <fullName evidence="1">Uncharacterized protein</fullName>
    </submittedName>
</protein>
<gene>
    <name evidence="1" type="ORF">ENP86_04980</name>
</gene>
<proteinExistence type="predicted"/>